<feature type="chain" id="PRO_5041210112" evidence="1">
    <location>
        <begin position="24"/>
        <end position="177"/>
    </location>
</feature>
<evidence type="ECO:0000256" key="1">
    <source>
        <dbReference type="SAM" id="SignalP"/>
    </source>
</evidence>
<name>A0AA37WGZ6_9ALTE</name>
<dbReference type="Proteomes" id="UP001156601">
    <property type="component" value="Unassembled WGS sequence"/>
</dbReference>
<accession>A0AA37WGZ6</accession>
<sequence length="177" mass="19699">MKNYLSSLLVVIVSGLMPISVSAQVNMTESNDSKFKRNTSPEAFGATSLFSDVESFNIQLNENTFLSLQAPAAPNDIPESRSDKILNTLLKDIPVAIPFGDNYQWQHISETPSLISAYESTFRVGYSQRFRGSENAFYSLGMVWLQPSDTSISWNAVNQHVDTGSSRFLSFSFQSSF</sequence>
<evidence type="ECO:0000313" key="3">
    <source>
        <dbReference type="Proteomes" id="UP001156601"/>
    </source>
</evidence>
<reference evidence="2" key="1">
    <citation type="journal article" date="2014" name="Int. J. Syst. Evol. Microbiol.">
        <title>Complete genome sequence of Corynebacterium casei LMG S-19264T (=DSM 44701T), isolated from a smear-ripened cheese.</title>
        <authorList>
            <consortium name="US DOE Joint Genome Institute (JGI-PGF)"/>
            <person name="Walter F."/>
            <person name="Albersmeier A."/>
            <person name="Kalinowski J."/>
            <person name="Ruckert C."/>
        </authorList>
    </citation>
    <scope>NUCLEOTIDE SEQUENCE</scope>
    <source>
        <strain evidence="2">NBRC 110023</strain>
    </source>
</reference>
<gene>
    <name evidence="2" type="ORF">GCM10007852_01960</name>
</gene>
<reference evidence="2" key="2">
    <citation type="submission" date="2023-01" db="EMBL/GenBank/DDBJ databases">
        <title>Draft genome sequence of Agaribacter marinus strain NBRC 110023.</title>
        <authorList>
            <person name="Sun Q."/>
            <person name="Mori K."/>
        </authorList>
    </citation>
    <scope>NUCLEOTIDE SEQUENCE</scope>
    <source>
        <strain evidence="2">NBRC 110023</strain>
    </source>
</reference>
<keyword evidence="1" id="KW-0732">Signal</keyword>
<dbReference type="RefSeq" id="WP_284215620.1">
    <property type="nucleotide sequence ID" value="NZ_BSOT01000002.1"/>
</dbReference>
<evidence type="ECO:0000313" key="2">
    <source>
        <dbReference type="EMBL" id="GLR69288.1"/>
    </source>
</evidence>
<protein>
    <submittedName>
        <fullName evidence="2">Uncharacterized protein</fullName>
    </submittedName>
</protein>
<dbReference type="EMBL" id="BSOT01000002">
    <property type="protein sequence ID" value="GLR69288.1"/>
    <property type="molecule type" value="Genomic_DNA"/>
</dbReference>
<organism evidence="2 3">
    <name type="scientific">Agaribacter marinus</name>
    <dbReference type="NCBI Taxonomy" id="1431249"/>
    <lineage>
        <taxon>Bacteria</taxon>
        <taxon>Pseudomonadati</taxon>
        <taxon>Pseudomonadota</taxon>
        <taxon>Gammaproteobacteria</taxon>
        <taxon>Alteromonadales</taxon>
        <taxon>Alteromonadaceae</taxon>
        <taxon>Agaribacter</taxon>
    </lineage>
</organism>
<proteinExistence type="predicted"/>
<feature type="signal peptide" evidence="1">
    <location>
        <begin position="1"/>
        <end position="23"/>
    </location>
</feature>
<keyword evidence="3" id="KW-1185">Reference proteome</keyword>
<comment type="caution">
    <text evidence="2">The sequence shown here is derived from an EMBL/GenBank/DDBJ whole genome shotgun (WGS) entry which is preliminary data.</text>
</comment>
<dbReference type="AlphaFoldDB" id="A0AA37WGZ6"/>